<comment type="function">
    <text evidence="2">Catalyzes the reduction of dTDP-6-deoxy-L-lyxo-4-hexulose to yield dTDP-L-rhamnose.</text>
</comment>
<dbReference type="Gene3D" id="3.90.25.10">
    <property type="entry name" value="UDP-galactose 4-epimerase, domain 1"/>
    <property type="match status" value="1"/>
</dbReference>
<comment type="similarity">
    <text evidence="1 2">Belongs to the dTDP-4-dehydrorhamnose reductase family.</text>
</comment>
<accession>A0AAU9CHS3</accession>
<dbReference type="RefSeq" id="WP_265591705.1">
    <property type="nucleotide sequence ID" value="NZ_AP025285.1"/>
</dbReference>
<dbReference type="KEGG" id="lcal:ATTO_16690"/>
<gene>
    <name evidence="4" type="ORF">ATTO_16690</name>
</gene>
<dbReference type="NCBIfam" id="TIGR01214">
    <property type="entry name" value="rmlD"/>
    <property type="match status" value="1"/>
</dbReference>
<evidence type="ECO:0000256" key="2">
    <source>
        <dbReference type="RuleBase" id="RU364082"/>
    </source>
</evidence>
<keyword evidence="5" id="KW-1185">Reference proteome</keyword>
<protein>
    <recommendedName>
        <fullName evidence="2">dTDP-4-dehydrorhamnose reductase</fullName>
        <ecNumber evidence="2">1.1.1.133</ecNumber>
    </recommendedName>
</protein>
<dbReference type="EC" id="1.1.1.133" evidence="2"/>
<evidence type="ECO:0000313" key="4">
    <source>
        <dbReference type="EMBL" id="BDC91797.1"/>
    </source>
</evidence>
<dbReference type="InterPro" id="IPR036291">
    <property type="entry name" value="NAD(P)-bd_dom_sf"/>
</dbReference>
<dbReference type="Pfam" id="PF04321">
    <property type="entry name" value="RmlD_sub_bind"/>
    <property type="match status" value="1"/>
</dbReference>
<dbReference type="PANTHER" id="PTHR10491:SF4">
    <property type="entry name" value="METHIONINE ADENOSYLTRANSFERASE 2 SUBUNIT BETA"/>
    <property type="match status" value="1"/>
</dbReference>
<sequence>MIPKKMLITGANGQLGSELVSIIAAGQSPLGSIDSAWAQCEVVATDVEGDHVVPLDVCDAQAVLDFVTEGDFDAVINCAAATNVDGCEADPVFAEKLNAQAPANLAKACSQAGAVLVQVSTDYVFSGDNPMPQPEDAPANPNTAYGITKLSGEQVVEELCPRNFIVRTAWLYGTRGKNFVRTMVNLGRTHDKVTVVGDQHGSPTFAGDLAHEILELLSTENYGIYHATNNGATTWDEFARRIMANANLDCEVAGCTTEEWGAPAPRPAWSILDNKHLRDTIGDKMRSWDVALDQYMATVEL</sequence>
<dbReference type="CDD" id="cd05254">
    <property type="entry name" value="dTDP_HR_like_SDR_e"/>
    <property type="match status" value="1"/>
</dbReference>
<evidence type="ECO:0000313" key="5">
    <source>
        <dbReference type="Proteomes" id="UP001431186"/>
    </source>
</evidence>
<organism evidence="4 5">
    <name type="scientific">Leptogranulimonas caecicola</name>
    <dbReference type="NCBI Taxonomy" id="2894156"/>
    <lineage>
        <taxon>Bacteria</taxon>
        <taxon>Bacillati</taxon>
        <taxon>Actinomycetota</taxon>
        <taxon>Coriobacteriia</taxon>
        <taxon>Coriobacteriales</taxon>
        <taxon>Kribbibacteriaceae</taxon>
        <taxon>Leptogranulimonas</taxon>
    </lineage>
</organism>
<comment type="pathway">
    <text evidence="2">Carbohydrate biosynthesis; dTDP-L-rhamnose biosynthesis.</text>
</comment>
<dbReference type="Gene3D" id="3.40.50.720">
    <property type="entry name" value="NAD(P)-binding Rossmann-like Domain"/>
    <property type="match status" value="1"/>
</dbReference>
<dbReference type="AlphaFoldDB" id="A0AAU9CHS3"/>
<dbReference type="SUPFAM" id="SSF51735">
    <property type="entry name" value="NAD(P)-binding Rossmann-fold domains"/>
    <property type="match status" value="1"/>
</dbReference>
<dbReference type="InterPro" id="IPR029903">
    <property type="entry name" value="RmlD-like-bd"/>
</dbReference>
<keyword evidence="2" id="KW-0560">Oxidoreductase</keyword>
<evidence type="ECO:0000256" key="1">
    <source>
        <dbReference type="ARBA" id="ARBA00010944"/>
    </source>
</evidence>
<dbReference type="InterPro" id="IPR005913">
    <property type="entry name" value="dTDP_dehydrorham_reduct"/>
</dbReference>
<feature type="domain" description="RmlD-like substrate binding" evidence="3">
    <location>
        <begin position="5"/>
        <end position="299"/>
    </location>
</feature>
<evidence type="ECO:0000259" key="3">
    <source>
        <dbReference type="Pfam" id="PF04321"/>
    </source>
</evidence>
<dbReference type="Proteomes" id="UP001431186">
    <property type="component" value="Chromosome"/>
</dbReference>
<dbReference type="PANTHER" id="PTHR10491">
    <property type="entry name" value="DTDP-4-DEHYDRORHAMNOSE REDUCTASE"/>
    <property type="match status" value="1"/>
</dbReference>
<proteinExistence type="inferred from homology"/>
<keyword evidence="2" id="KW-0521">NADP</keyword>
<name>A0AAU9CHS3_9ACTN</name>
<dbReference type="GO" id="GO:0008831">
    <property type="term" value="F:dTDP-4-dehydrorhamnose reductase activity"/>
    <property type="evidence" value="ECO:0007669"/>
    <property type="project" value="UniProtKB-EC"/>
</dbReference>
<dbReference type="EMBL" id="AP025285">
    <property type="protein sequence ID" value="BDC91797.1"/>
    <property type="molecule type" value="Genomic_DNA"/>
</dbReference>
<reference evidence="4" key="1">
    <citation type="submission" date="2021-11" db="EMBL/GenBank/DDBJ databases">
        <title>Complete genome sequence of Atopobiaceae bacterium TOC12.</title>
        <authorList>
            <person name="Morinaga K."/>
            <person name="Kusada H."/>
            <person name="Tamaki H."/>
        </authorList>
    </citation>
    <scope>NUCLEOTIDE SEQUENCE</scope>
    <source>
        <strain evidence="4">TOC12</strain>
    </source>
</reference>